<evidence type="ECO:0000259" key="6">
    <source>
        <dbReference type="Pfam" id="PF02866"/>
    </source>
</evidence>
<dbReference type="InterPro" id="IPR001557">
    <property type="entry name" value="L-lactate/malate_DH"/>
</dbReference>
<dbReference type="Proteomes" id="UP001174909">
    <property type="component" value="Unassembled WGS sequence"/>
</dbReference>
<dbReference type="Gene3D" id="3.40.50.720">
    <property type="entry name" value="NAD(P)-binding Rossmann-like Domain"/>
    <property type="match status" value="1"/>
</dbReference>
<feature type="domain" description="Lactate/malate dehydrogenase N-terminal" evidence="5">
    <location>
        <begin position="95"/>
        <end position="233"/>
    </location>
</feature>
<dbReference type="InterPro" id="IPR036291">
    <property type="entry name" value="NAD(P)-bd_dom_sf"/>
</dbReference>
<protein>
    <recommendedName>
        <fullName evidence="1">L-lactate dehydrogenase</fullName>
    </recommendedName>
</protein>
<sequence length="405" mass="43520">MLAKQTQDPELQARFSGVARQLADNEDKIVQELIDAQGQPVDIGGYYHPNDEMAAKAMRPSATLNAIRRVGGFSRPTLRRIRPYKHRSTHQMRSKVTVVGAGNVGATTAQRIHQLGYADVVLVDVVEDLPQGKSLDMLESGPVLGTDAMITGSNGYEATADSEVVVITAGIARRPGMSRDDLLLTNMRITSAVTEEVVRYSPDCIILAVTNPLDAMVQNVYETAGFPRNRVFGMAGVLDTARYRTFIAQELDVSVEDVQAMVLGGHGDDMVPLVRYTTVGSIPVTELLSKDRIDSIVQRTRDGGGEIVALLKQGSAFYAPSAAITQMVEAMLLDKKRILPGCAYLEGEYGINGLCVGVPVKIGAKGVEQIVEISLTDEEQAALQSSAASVQELVDVMSNAKAEAG</sequence>
<comment type="catalytic activity">
    <reaction evidence="4">
        <text>(S)-lactate + NAD(+) = pyruvate + NADH + H(+)</text>
        <dbReference type="Rhea" id="RHEA:23444"/>
        <dbReference type="ChEBI" id="CHEBI:15361"/>
        <dbReference type="ChEBI" id="CHEBI:15378"/>
        <dbReference type="ChEBI" id="CHEBI:16651"/>
        <dbReference type="ChEBI" id="CHEBI:57540"/>
        <dbReference type="ChEBI" id="CHEBI:57945"/>
        <dbReference type="EC" id="1.1.1.27"/>
    </reaction>
</comment>
<keyword evidence="2" id="KW-0560">Oxidoreductase</keyword>
<evidence type="ECO:0000256" key="3">
    <source>
        <dbReference type="ARBA" id="ARBA00023027"/>
    </source>
</evidence>
<evidence type="ECO:0000259" key="5">
    <source>
        <dbReference type="Pfam" id="PF00056"/>
    </source>
</evidence>
<dbReference type="CDD" id="cd01339">
    <property type="entry name" value="LDH-like_MDH"/>
    <property type="match status" value="1"/>
</dbReference>
<dbReference type="InterPro" id="IPR022383">
    <property type="entry name" value="Lactate/malate_DH_C"/>
</dbReference>
<reference evidence="7" key="1">
    <citation type="submission" date="2023-03" db="EMBL/GenBank/DDBJ databases">
        <authorList>
            <person name="Steffen K."/>
            <person name="Cardenas P."/>
        </authorList>
    </citation>
    <scope>NUCLEOTIDE SEQUENCE</scope>
</reference>
<organism evidence="7 8">
    <name type="scientific">Geodia barretti</name>
    <name type="common">Barrett's horny sponge</name>
    <dbReference type="NCBI Taxonomy" id="519541"/>
    <lineage>
        <taxon>Eukaryota</taxon>
        <taxon>Metazoa</taxon>
        <taxon>Porifera</taxon>
        <taxon>Demospongiae</taxon>
        <taxon>Heteroscleromorpha</taxon>
        <taxon>Tetractinellida</taxon>
        <taxon>Astrophorina</taxon>
        <taxon>Geodiidae</taxon>
        <taxon>Geodia</taxon>
    </lineage>
</organism>
<keyword evidence="3" id="KW-0520">NAD</keyword>
<proteinExistence type="inferred from homology"/>
<dbReference type="PANTHER" id="PTHR43128:SF16">
    <property type="entry name" value="L-LACTATE DEHYDROGENASE"/>
    <property type="match status" value="1"/>
</dbReference>
<dbReference type="InterPro" id="IPR004436">
    <property type="entry name" value="Isocitrate_DH_NADP_mono"/>
</dbReference>
<dbReference type="EMBL" id="CASHTH010004026">
    <property type="protein sequence ID" value="CAI8052610.1"/>
    <property type="molecule type" value="Genomic_DNA"/>
</dbReference>
<dbReference type="Gene3D" id="3.90.110.10">
    <property type="entry name" value="Lactate dehydrogenase/glycoside hydrolase, family 4, C-terminal"/>
    <property type="match status" value="1"/>
</dbReference>
<evidence type="ECO:0000256" key="2">
    <source>
        <dbReference type="ARBA" id="ARBA00023002"/>
    </source>
</evidence>
<keyword evidence="8" id="KW-1185">Reference proteome</keyword>
<feature type="domain" description="Lactate/malate dehydrogenase C-terminal" evidence="6">
    <location>
        <begin position="238"/>
        <end position="392"/>
    </location>
</feature>
<accession>A0AA35TQJ3</accession>
<dbReference type="PANTHER" id="PTHR43128">
    <property type="entry name" value="L-2-HYDROXYCARBOXYLATE DEHYDROGENASE (NAD(P)(+))"/>
    <property type="match status" value="1"/>
</dbReference>
<dbReference type="FunFam" id="3.90.110.10:FF:000004">
    <property type="entry name" value="Malate dehydrogenase"/>
    <property type="match status" value="1"/>
</dbReference>
<dbReference type="AlphaFoldDB" id="A0AA35TQJ3"/>
<dbReference type="NCBIfam" id="TIGR01763">
    <property type="entry name" value="MalateDH_bact"/>
    <property type="match status" value="1"/>
</dbReference>
<evidence type="ECO:0000313" key="7">
    <source>
        <dbReference type="EMBL" id="CAI8052610.1"/>
    </source>
</evidence>
<dbReference type="GO" id="GO:0004450">
    <property type="term" value="F:isocitrate dehydrogenase (NADP+) activity"/>
    <property type="evidence" value="ECO:0007669"/>
    <property type="project" value="InterPro"/>
</dbReference>
<dbReference type="SUPFAM" id="SSF53659">
    <property type="entry name" value="Isocitrate/Isopropylmalate dehydrogenase-like"/>
    <property type="match status" value="1"/>
</dbReference>
<dbReference type="Pfam" id="PF00056">
    <property type="entry name" value="Ldh_1_N"/>
    <property type="match status" value="1"/>
</dbReference>
<dbReference type="GO" id="GO:0004459">
    <property type="term" value="F:L-lactate dehydrogenase (NAD+) activity"/>
    <property type="evidence" value="ECO:0007669"/>
    <property type="project" value="UniProtKB-EC"/>
</dbReference>
<evidence type="ECO:0000256" key="4">
    <source>
        <dbReference type="ARBA" id="ARBA00049258"/>
    </source>
</evidence>
<dbReference type="HAMAP" id="MF_00487">
    <property type="entry name" value="Malate_dehydrog_3"/>
    <property type="match status" value="1"/>
</dbReference>
<evidence type="ECO:0000256" key="1">
    <source>
        <dbReference type="ARBA" id="ARBA00016495"/>
    </source>
</evidence>
<dbReference type="SUPFAM" id="SSF56327">
    <property type="entry name" value="LDH C-terminal domain-like"/>
    <property type="match status" value="1"/>
</dbReference>
<comment type="caution">
    <text evidence="7">The sequence shown here is derived from an EMBL/GenBank/DDBJ whole genome shotgun (WGS) entry which is preliminary data.</text>
</comment>
<dbReference type="InterPro" id="IPR015955">
    <property type="entry name" value="Lactate_DH/Glyco_Ohase_4_C"/>
</dbReference>
<dbReference type="Pfam" id="PF03971">
    <property type="entry name" value="IDH"/>
    <property type="match status" value="1"/>
</dbReference>
<evidence type="ECO:0000313" key="8">
    <source>
        <dbReference type="Proteomes" id="UP001174909"/>
    </source>
</evidence>
<dbReference type="GO" id="GO:0006099">
    <property type="term" value="P:tricarboxylic acid cycle"/>
    <property type="evidence" value="ECO:0007669"/>
    <property type="project" value="InterPro"/>
</dbReference>
<dbReference type="InterPro" id="IPR001236">
    <property type="entry name" value="Lactate/malate_DH_N"/>
</dbReference>
<gene>
    <name evidence="7" type="ORF">GBAR_LOCUS28767</name>
</gene>
<dbReference type="Pfam" id="PF02866">
    <property type="entry name" value="Ldh_1_C"/>
    <property type="match status" value="1"/>
</dbReference>
<dbReference type="NCBIfam" id="NF004863">
    <property type="entry name" value="PRK06223.1"/>
    <property type="match status" value="1"/>
</dbReference>
<dbReference type="InterPro" id="IPR011275">
    <property type="entry name" value="Malate_DH_type3"/>
</dbReference>
<dbReference type="SUPFAM" id="SSF51735">
    <property type="entry name" value="NAD(P)-binding Rossmann-fold domains"/>
    <property type="match status" value="1"/>
</dbReference>
<dbReference type="PRINTS" id="PR00086">
    <property type="entry name" value="LLDHDRGNASE"/>
</dbReference>
<name>A0AA35TQJ3_GEOBA</name>
<dbReference type="GO" id="GO:0006089">
    <property type="term" value="P:lactate metabolic process"/>
    <property type="evidence" value="ECO:0007669"/>
    <property type="project" value="TreeGrafter"/>
</dbReference>
<dbReference type="FunFam" id="3.40.50.720:FF:000018">
    <property type="entry name" value="Malate dehydrogenase"/>
    <property type="match status" value="1"/>
</dbReference>